<dbReference type="RefSeq" id="WP_122824411.1">
    <property type="nucleotide sequence ID" value="NZ_CP033325.1"/>
</dbReference>
<feature type="domain" description="Helix-turn-helix" evidence="1">
    <location>
        <begin position="6"/>
        <end position="66"/>
    </location>
</feature>
<sequence>MTEKIARGTRVVGERRSALAASVAERYQQGESVRSIAADIGRSYGFVHGLLVSEQVTMRRRGGPLRRDAAPAVPL</sequence>
<protein>
    <submittedName>
        <fullName evidence="2">Helix-turn-helix domain-containing protein</fullName>
    </submittedName>
</protein>
<accession>A0ABV9DCE4</accession>
<dbReference type="InterPro" id="IPR045745">
    <property type="entry name" value="HTH_58_Actinobacteria-type"/>
</dbReference>
<keyword evidence="3" id="KW-1185">Reference proteome</keyword>
<gene>
    <name evidence="2" type="ORF">ACFO3F_14465</name>
</gene>
<dbReference type="EMBL" id="JBHSGF010000012">
    <property type="protein sequence ID" value="MFC4556454.1"/>
    <property type="molecule type" value="Genomic_DNA"/>
</dbReference>
<organism evidence="2 3">
    <name type="scientific">Georgenia faecalis</name>
    <dbReference type="NCBI Taxonomy" id="2483799"/>
    <lineage>
        <taxon>Bacteria</taxon>
        <taxon>Bacillati</taxon>
        <taxon>Actinomycetota</taxon>
        <taxon>Actinomycetes</taxon>
        <taxon>Micrococcales</taxon>
        <taxon>Bogoriellaceae</taxon>
        <taxon>Georgenia</taxon>
    </lineage>
</organism>
<evidence type="ECO:0000313" key="2">
    <source>
        <dbReference type="EMBL" id="MFC4556454.1"/>
    </source>
</evidence>
<evidence type="ECO:0000259" key="1">
    <source>
        <dbReference type="Pfam" id="PF19575"/>
    </source>
</evidence>
<name>A0ABV9DCE4_9MICO</name>
<comment type="caution">
    <text evidence="2">The sequence shown here is derived from an EMBL/GenBank/DDBJ whole genome shotgun (WGS) entry which is preliminary data.</text>
</comment>
<dbReference type="Proteomes" id="UP001595955">
    <property type="component" value="Unassembled WGS sequence"/>
</dbReference>
<reference evidence="3" key="1">
    <citation type="journal article" date="2019" name="Int. J. Syst. Evol. Microbiol.">
        <title>The Global Catalogue of Microorganisms (GCM) 10K type strain sequencing project: providing services to taxonomists for standard genome sequencing and annotation.</title>
        <authorList>
            <consortium name="The Broad Institute Genomics Platform"/>
            <consortium name="The Broad Institute Genome Sequencing Center for Infectious Disease"/>
            <person name="Wu L."/>
            <person name="Ma J."/>
        </authorList>
    </citation>
    <scope>NUCLEOTIDE SEQUENCE [LARGE SCALE GENOMIC DNA]</scope>
    <source>
        <strain evidence="3">JCM 3369</strain>
    </source>
</reference>
<proteinExistence type="predicted"/>
<dbReference type="Pfam" id="PF19575">
    <property type="entry name" value="HTH_58"/>
    <property type="match status" value="1"/>
</dbReference>
<evidence type="ECO:0000313" key="3">
    <source>
        <dbReference type="Proteomes" id="UP001595955"/>
    </source>
</evidence>